<protein>
    <submittedName>
        <fullName evidence="1">Type II toxin-antitoxin system RelE/ParE family toxin</fullName>
    </submittedName>
</protein>
<name>A0A8B2U4C7_9PAST</name>
<dbReference type="AlphaFoldDB" id="A0A8B2U4C7"/>
<sequence>MKFDYSIRWYYLAEEKLLTQAQYILKQSQNAVIAENFYDAIKSEVDKLSFTADVYRLRKKKEIPILNGKYLVKFLISTHTVYIVDFKSAKQQHY</sequence>
<dbReference type="Proteomes" id="UP000253998">
    <property type="component" value="Unassembled WGS sequence"/>
</dbReference>
<evidence type="ECO:0000313" key="1">
    <source>
        <dbReference type="EMBL" id="RDE69804.1"/>
    </source>
</evidence>
<dbReference type="InterPro" id="IPR035093">
    <property type="entry name" value="RelE/ParE_toxin_dom_sf"/>
</dbReference>
<reference evidence="1 2" key="1">
    <citation type="submission" date="2018-05" db="EMBL/GenBank/DDBJ databases">
        <title>Draft Genome Sequences for a Diverse set of 7 Haemophilus Species.</title>
        <authorList>
            <person name="Nichols M."/>
            <person name="Topaz N."/>
            <person name="Wang X."/>
            <person name="Wang X."/>
            <person name="Boxrud D."/>
        </authorList>
    </citation>
    <scope>NUCLEOTIDE SEQUENCE [LARGE SCALE GENOMIC DNA]</scope>
    <source>
        <strain evidence="1 2">C2001002503</strain>
    </source>
</reference>
<evidence type="ECO:0000313" key="2">
    <source>
        <dbReference type="Proteomes" id="UP000253998"/>
    </source>
</evidence>
<dbReference type="EMBL" id="QEPM01000010">
    <property type="protein sequence ID" value="RDE69804.1"/>
    <property type="molecule type" value="Genomic_DNA"/>
</dbReference>
<proteinExistence type="predicted"/>
<gene>
    <name evidence="1" type="ORF">DPV83_09240</name>
</gene>
<accession>A0A8B2U4C7</accession>
<dbReference type="Gene3D" id="3.30.2310.20">
    <property type="entry name" value="RelE-like"/>
    <property type="match status" value="1"/>
</dbReference>
<organism evidence="1 2">
    <name type="scientific">Aggregatibacter segnis</name>
    <dbReference type="NCBI Taxonomy" id="739"/>
    <lineage>
        <taxon>Bacteria</taxon>
        <taxon>Pseudomonadati</taxon>
        <taxon>Pseudomonadota</taxon>
        <taxon>Gammaproteobacteria</taxon>
        <taxon>Pasteurellales</taxon>
        <taxon>Pasteurellaceae</taxon>
        <taxon>Aggregatibacter</taxon>
    </lineage>
</organism>
<comment type="caution">
    <text evidence="1">The sequence shown here is derived from an EMBL/GenBank/DDBJ whole genome shotgun (WGS) entry which is preliminary data.</text>
</comment>